<comment type="subcellular location">
    <subcellularLocation>
        <location evidence="1">Cell membrane</location>
        <topology evidence="1">Single-pass membrane protein</topology>
    </subcellularLocation>
</comment>
<evidence type="ECO:0000256" key="15">
    <source>
        <dbReference type="SAM" id="Phobius"/>
    </source>
</evidence>
<evidence type="ECO:0000256" key="8">
    <source>
        <dbReference type="ARBA" id="ARBA00022984"/>
    </source>
</evidence>
<dbReference type="SUPFAM" id="SSF54184">
    <property type="entry name" value="Penicillin-binding protein 2x (pbp-2x), c-terminal domain"/>
    <property type="match status" value="2"/>
</dbReference>
<keyword evidence="4" id="KW-0132">Cell division</keyword>
<dbReference type="GO" id="GO:0008360">
    <property type="term" value="P:regulation of cell shape"/>
    <property type="evidence" value="ECO:0007669"/>
    <property type="project" value="UniProtKB-KW"/>
</dbReference>
<dbReference type="InterPro" id="IPR005543">
    <property type="entry name" value="PASTA_dom"/>
</dbReference>
<evidence type="ECO:0000259" key="16">
    <source>
        <dbReference type="PROSITE" id="PS51178"/>
    </source>
</evidence>
<dbReference type="SUPFAM" id="SSF56601">
    <property type="entry name" value="beta-lactamase/transpeptidase-like"/>
    <property type="match status" value="1"/>
</dbReference>
<evidence type="ECO:0000256" key="13">
    <source>
        <dbReference type="ARBA" id="ARBA00023316"/>
    </source>
</evidence>
<feature type="transmembrane region" description="Helical" evidence="15">
    <location>
        <begin position="28"/>
        <end position="48"/>
    </location>
</feature>
<dbReference type="Pfam" id="PF03793">
    <property type="entry name" value="PASTA"/>
    <property type="match status" value="2"/>
</dbReference>
<dbReference type="Proteomes" id="UP000254924">
    <property type="component" value="Unassembled WGS sequence"/>
</dbReference>
<evidence type="ECO:0000256" key="10">
    <source>
        <dbReference type="ARBA" id="ARBA00023136"/>
    </source>
</evidence>
<dbReference type="EMBL" id="UHFN01000007">
    <property type="protein sequence ID" value="SUN60239.1"/>
    <property type="molecule type" value="Genomic_DNA"/>
</dbReference>
<dbReference type="InterPro" id="IPR005311">
    <property type="entry name" value="PBP_dimer"/>
</dbReference>
<dbReference type="SUPFAM" id="SSF56519">
    <property type="entry name" value="Penicillin binding protein dimerisation domain"/>
    <property type="match status" value="1"/>
</dbReference>
<dbReference type="GO" id="GO:0071555">
    <property type="term" value="P:cell wall organization"/>
    <property type="evidence" value="ECO:0007669"/>
    <property type="project" value="UniProtKB-KW"/>
</dbReference>
<dbReference type="GO" id="GO:0005886">
    <property type="term" value="C:plasma membrane"/>
    <property type="evidence" value="ECO:0007669"/>
    <property type="project" value="UniProtKB-SubCell"/>
</dbReference>
<keyword evidence="18" id="KW-1185">Reference proteome</keyword>
<name>A0A380K6D3_9STRE</name>
<accession>A0A380K6D3</accession>
<dbReference type="PROSITE" id="PS51178">
    <property type="entry name" value="PASTA"/>
    <property type="match status" value="1"/>
</dbReference>
<evidence type="ECO:0000256" key="12">
    <source>
        <dbReference type="ARBA" id="ARBA00023306"/>
    </source>
</evidence>
<dbReference type="AlphaFoldDB" id="A0A380K6D3"/>
<dbReference type="OrthoDB" id="9804124at2"/>
<reference evidence="17 18" key="1">
    <citation type="submission" date="2018-06" db="EMBL/GenBank/DDBJ databases">
        <authorList>
            <consortium name="Pathogen Informatics"/>
            <person name="Doyle S."/>
        </authorList>
    </citation>
    <scope>NUCLEOTIDE SEQUENCE [LARGE SCALE GENOMIC DNA]</scope>
    <source>
        <strain evidence="17 18">NCTC12224</strain>
    </source>
</reference>
<dbReference type="SMART" id="SM00740">
    <property type="entry name" value="PASTA"/>
    <property type="match status" value="1"/>
</dbReference>
<keyword evidence="6" id="KW-0677">Repeat</keyword>
<evidence type="ECO:0000256" key="1">
    <source>
        <dbReference type="ARBA" id="ARBA00004162"/>
    </source>
</evidence>
<keyword evidence="8" id="KW-0573">Peptidoglycan synthesis</keyword>
<keyword evidence="7" id="KW-0133">Cell shape</keyword>
<dbReference type="GO" id="GO:0046677">
    <property type="term" value="P:response to antibiotic"/>
    <property type="evidence" value="ECO:0007669"/>
    <property type="project" value="UniProtKB-KW"/>
</dbReference>
<dbReference type="PANTHER" id="PTHR30627:SF26">
    <property type="entry name" value="PENICILLIN-BINDING PROTEIN 2B"/>
    <property type="match status" value="1"/>
</dbReference>
<gene>
    <name evidence="17" type="primary">pbpX</name>
    <name evidence="17" type="ORF">NCTC12224_00770</name>
</gene>
<dbReference type="Pfam" id="PF00905">
    <property type="entry name" value="Transpeptidase"/>
    <property type="match status" value="1"/>
</dbReference>
<organism evidence="17 18">
    <name type="scientific">Streptococcus hyointestinalis</name>
    <dbReference type="NCBI Taxonomy" id="1337"/>
    <lineage>
        <taxon>Bacteria</taxon>
        <taxon>Bacillati</taxon>
        <taxon>Bacillota</taxon>
        <taxon>Bacilli</taxon>
        <taxon>Lactobacillales</taxon>
        <taxon>Streptococcaceae</taxon>
        <taxon>Streptococcus</taxon>
    </lineage>
</organism>
<evidence type="ECO:0000256" key="11">
    <source>
        <dbReference type="ARBA" id="ARBA00023251"/>
    </source>
</evidence>
<feature type="domain" description="PASTA" evidence="16">
    <location>
        <begin position="679"/>
        <end position="740"/>
    </location>
</feature>
<dbReference type="Pfam" id="PF03717">
    <property type="entry name" value="PBP_dimer"/>
    <property type="match status" value="1"/>
</dbReference>
<keyword evidence="13" id="KW-0961">Cell wall biogenesis/degradation</keyword>
<dbReference type="FunFam" id="3.40.710.10:FF:000095">
    <property type="entry name" value="Penicillin-binding protein 2x"/>
    <property type="match status" value="1"/>
</dbReference>
<evidence type="ECO:0000256" key="6">
    <source>
        <dbReference type="ARBA" id="ARBA00022737"/>
    </source>
</evidence>
<dbReference type="Gene3D" id="3.40.710.10">
    <property type="entry name" value="DD-peptidase/beta-lactamase superfamily"/>
    <property type="match status" value="1"/>
</dbReference>
<dbReference type="GO" id="GO:0008658">
    <property type="term" value="F:penicillin binding"/>
    <property type="evidence" value="ECO:0007669"/>
    <property type="project" value="InterPro"/>
</dbReference>
<dbReference type="Gene3D" id="3.90.1310.10">
    <property type="entry name" value="Penicillin-binding protein 2a (Domain 2)"/>
    <property type="match status" value="1"/>
</dbReference>
<keyword evidence="5 15" id="KW-0812">Transmembrane</keyword>
<keyword evidence="12" id="KW-0131">Cell cycle</keyword>
<protein>
    <submittedName>
        <fullName evidence="17">Penicillin-binding protein 2X</fullName>
    </submittedName>
</protein>
<dbReference type="Gene3D" id="3.30.70.2110">
    <property type="match status" value="1"/>
</dbReference>
<dbReference type="NCBIfam" id="NF038271">
    <property type="entry name" value="strep_PBP2X"/>
    <property type="match status" value="1"/>
</dbReference>
<dbReference type="InterPro" id="IPR050515">
    <property type="entry name" value="Beta-lactam/transpept"/>
</dbReference>
<dbReference type="GO" id="GO:0009252">
    <property type="term" value="P:peptidoglycan biosynthetic process"/>
    <property type="evidence" value="ECO:0007669"/>
    <property type="project" value="UniProtKB-KW"/>
</dbReference>
<dbReference type="Gene3D" id="2.20.70.70">
    <property type="match status" value="2"/>
</dbReference>
<evidence type="ECO:0000313" key="17">
    <source>
        <dbReference type="EMBL" id="SUN60239.1"/>
    </source>
</evidence>
<dbReference type="CDD" id="cd06576">
    <property type="entry name" value="PASTA_Pbp2x-like_1"/>
    <property type="match status" value="1"/>
</dbReference>
<evidence type="ECO:0000256" key="2">
    <source>
        <dbReference type="ARBA" id="ARBA00007171"/>
    </source>
</evidence>
<dbReference type="InterPro" id="IPR001460">
    <property type="entry name" value="PCN-bd_Tpept"/>
</dbReference>
<evidence type="ECO:0000256" key="14">
    <source>
        <dbReference type="ARBA" id="ARBA00055980"/>
    </source>
</evidence>
<comment type="similarity">
    <text evidence="2">Belongs to the transpeptidase family.</text>
</comment>
<dbReference type="CDD" id="cd06575">
    <property type="entry name" value="PASTA_Pbp2x-like_2"/>
    <property type="match status" value="1"/>
</dbReference>
<evidence type="ECO:0000256" key="3">
    <source>
        <dbReference type="ARBA" id="ARBA00022475"/>
    </source>
</evidence>
<keyword evidence="3" id="KW-1003">Cell membrane</keyword>
<evidence type="ECO:0000313" key="18">
    <source>
        <dbReference type="Proteomes" id="UP000254924"/>
    </source>
</evidence>
<proteinExistence type="inferred from homology"/>
<dbReference type="InterPro" id="IPR012338">
    <property type="entry name" value="Beta-lactam/transpept-like"/>
</dbReference>
<evidence type="ECO:0000256" key="5">
    <source>
        <dbReference type="ARBA" id="ARBA00022692"/>
    </source>
</evidence>
<keyword evidence="9 15" id="KW-1133">Transmembrane helix</keyword>
<dbReference type="InterPro" id="IPR053467">
    <property type="entry name" value="PbpX"/>
</dbReference>
<evidence type="ECO:0000256" key="4">
    <source>
        <dbReference type="ARBA" id="ARBA00022618"/>
    </source>
</evidence>
<keyword evidence="11" id="KW-0046">Antibiotic resistance</keyword>
<keyword evidence="10 15" id="KW-0472">Membrane</keyword>
<comment type="function">
    <text evidence="14">A transpeptidase that forms peptide cross-links between adjacent glycan strands in cell wall peptidoglycan (PG). Part of the divisome machinery that synthesizes the septal cross wall. Beta-lactams inactivate the PBPs by acylating an essential serine residue in the active site of these proteins.</text>
</comment>
<evidence type="ECO:0000256" key="9">
    <source>
        <dbReference type="ARBA" id="ARBA00022989"/>
    </source>
</evidence>
<evidence type="ECO:0000256" key="7">
    <source>
        <dbReference type="ARBA" id="ARBA00022960"/>
    </source>
</evidence>
<dbReference type="InterPro" id="IPR036138">
    <property type="entry name" value="PBP_dimer_sf"/>
</dbReference>
<dbReference type="GO" id="GO:0051301">
    <property type="term" value="P:cell division"/>
    <property type="evidence" value="ECO:0007669"/>
    <property type="project" value="UniProtKB-KW"/>
</dbReference>
<sequence>MKRNRFLKYVIKDRKSPEKNRERVGQNLMILAIALFFIFVVNFIVIVGTDKKFGQNLSAEAKKVYQTTVKVQAKRGTIYDRDGNAIAEDATTYTIYAIISKSYKDSSGKKLYVQPSQYNTVAKILNEHLGIEKKEVLKQLKQKNLFQVSFGTKGKGISYTTMTAIQEAMKKANINGIGFETSPGRTYPNGIFASQFVGYAQLEDDDSGSQLVGKTGLEASLNTLLSGTDGYITYERDSNGNTLLGSVIKSKPAVNGKDVYTTLSEPLQTLLEGQLDAFQSQVEAKNITATLVNAKTGEILATAQRPTYNPTDPQTYNDLSNKNDLLYQTYFEPGSTMKVMTLASAIDSGVFNTTEYYYSNKYEVGDVTVRDWDVNEGKTDGLYMNFAQGFAHSSNVGMSILEEKMGDNTWFSYLSKFRFGYPTRFGMLNEDGGLFPSLTRVNGTMTSFGQAIGVTRVQMLRAFSAISNDGVMLEPQFIRSVYDPNTDTSRTATTEVVGKPISKKAASQTRDYMVTVGTDSTYGTLISNGQPIIQVGNQSVAVKSGTAQIAENGSYLSGKNDTINSVIAMVPSDDPDFMMYVTVQQPTKWTGTEWSTIFNPVLEQAMAMKDTLTTSTVKEATASKYTLPNIVGESPGSTAVVLRQNIIQPIILGNGSKISKVSKAAGSKLSENEQILLLTDKLTELPDMYGWTKKNVETFAKWTGIDITIKGKKSGTVTKQSVDSGKAIKKVKKLTITLGD</sequence>
<dbReference type="PANTHER" id="PTHR30627">
    <property type="entry name" value="PEPTIDOGLYCAN D,D-TRANSPEPTIDASE"/>
    <property type="match status" value="1"/>
</dbReference>